<feature type="transmembrane region" description="Helical" evidence="19">
    <location>
        <begin position="800"/>
        <end position="822"/>
    </location>
</feature>
<feature type="site" description="Crucial to convey clamshell closure to channel opening" evidence="17">
    <location>
        <position position="643"/>
    </location>
</feature>
<dbReference type="GO" id="GO:0015276">
    <property type="term" value="F:ligand-gated monoatomic ion channel activity"/>
    <property type="evidence" value="ECO:0007669"/>
    <property type="project" value="InterPro"/>
</dbReference>
<organism evidence="23 24">
    <name type="scientific">Hypsibius exemplaris</name>
    <name type="common">Freshwater tardigrade</name>
    <dbReference type="NCBI Taxonomy" id="2072580"/>
    <lineage>
        <taxon>Eukaryota</taxon>
        <taxon>Metazoa</taxon>
        <taxon>Ecdysozoa</taxon>
        <taxon>Tardigrada</taxon>
        <taxon>Eutardigrada</taxon>
        <taxon>Parachela</taxon>
        <taxon>Hypsibioidea</taxon>
        <taxon>Hypsibiidae</taxon>
        <taxon>Hypsibius</taxon>
    </lineage>
</organism>
<feature type="transmembrane region" description="Helical" evidence="19">
    <location>
        <begin position="614"/>
        <end position="636"/>
    </location>
</feature>
<dbReference type="Proteomes" id="UP000192578">
    <property type="component" value="Unassembled WGS sequence"/>
</dbReference>
<evidence type="ECO:0000256" key="1">
    <source>
        <dbReference type="ARBA" id="ARBA00008685"/>
    </source>
</evidence>
<dbReference type="Gene3D" id="3.40.50.2300">
    <property type="match status" value="2"/>
</dbReference>
<keyword evidence="7" id="KW-0770">Synapse</keyword>
<evidence type="ECO:0000256" key="6">
    <source>
        <dbReference type="ARBA" id="ARBA00022989"/>
    </source>
</evidence>
<feature type="binding site" evidence="16">
    <location>
        <position position="498"/>
    </location>
    <ligand>
        <name>L-glutamate</name>
        <dbReference type="ChEBI" id="CHEBI:29985"/>
    </ligand>
</feature>
<evidence type="ECO:0000256" key="12">
    <source>
        <dbReference type="ARBA" id="ARBA00023257"/>
    </source>
</evidence>
<keyword evidence="24" id="KW-1185">Reference proteome</keyword>
<evidence type="ECO:0000256" key="10">
    <source>
        <dbReference type="ARBA" id="ARBA00023170"/>
    </source>
</evidence>
<feature type="binding site" evidence="16">
    <location>
        <position position="714"/>
    </location>
    <ligand>
        <name>L-glutamate</name>
        <dbReference type="ChEBI" id="CHEBI:29985"/>
    </ligand>
</feature>
<keyword evidence="3" id="KW-1003">Cell membrane</keyword>
<feature type="transmembrane region" description="Helical" evidence="19">
    <location>
        <begin position="537"/>
        <end position="557"/>
    </location>
</feature>
<feature type="disulfide bond" evidence="18">
    <location>
        <begin position="726"/>
        <end position="782"/>
    </location>
</feature>
<dbReference type="InterPro" id="IPR015683">
    <property type="entry name" value="Ionotropic_Glu_rcpt"/>
</dbReference>
<sequence length="955" mass="106764">MSDVSDRLMRKGREWMTAPKLLAVLLALSLPGGDALKVVGLFDNSSAHLKTAFTSAIAHANDQQQSGHLRGVFVDVDQRSSVFRKSEQLCRVLKTGVAAVLALHQTTREDYARSICDAAEIPFIDIGWQNHINGDGLFISLHPNVDTLIRAFYDLVKHWKWTSFVILYEHGQELQKYHEFFTSTVRFRVTFRQLQGTNYHSILREMKDNGETRFILDCETATVKRVLQQAQQLRLTTPDFHYLLTTLDVHAVDLSSFVYDRAKITAFQLIDPGSTTDFNDAPKKRKGNGVSTSKALTTEEALVADTVKLLSVALNKMDSRSLQPYRIDCEAADTWSQGSEVFNAISHTRIEGLTGSVSFDSHGLRSDIYLDIVEVIETGYFNVGEWTSKEGLKFGPPRVLVPISGQVLRAITVVEEPYVMVKKDAEFRTGNDRYEGYAIDLMNRVAEELNFTYILEDKGKIGHGVHNHLTNEWNGLIGELIAKRGDVALGGITISHNREQVIDFTKPFMRLGISILYRKPAAQPPDLFSFLHPFSSDVWVCIFMALILVSGTIFLLARFSPYEWYNPHPCNVHMDIVENQFTIGNSIWFMVGSLFQQGSDVWPRAISTRINAGCWWFFTLIMIASYTANLAAFLAVEQTDQPIKSADDLAKQTEIKYGSYKGGATYNFFKESKHQVYQKIWLAMNEDEKNFVSPGAKVSGIQKVIEEKYAYFMESPSLEYSVNQHCELQQIGGLLDSKGFGFATQLNSPYRDAISKTILRLQENSELERIKDNWWKGKNVVCAGKAQDANSELGLANVGGVFIILLGGIVVSLLVAAAEFIYSVQKITKITQRPFCSEVGQAFTYALKMKGSSPVKLARPTSGCCPSDLDSCPSDLWLLSQRPLAVVPATSGCCPSDLWLLSQRPLAVVPATLTVVPATLTVVPATSGCCPSDLDCCPSDLWLFFQRRLRVRCFD</sequence>
<keyword evidence="12" id="KW-0628">Postsynaptic cell membrane</keyword>
<evidence type="ECO:0000256" key="16">
    <source>
        <dbReference type="PIRSR" id="PIRSR601508-1"/>
    </source>
</evidence>
<evidence type="ECO:0000256" key="9">
    <source>
        <dbReference type="ARBA" id="ARBA00023136"/>
    </source>
</evidence>
<evidence type="ECO:0000256" key="4">
    <source>
        <dbReference type="ARBA" id="ARBA00022692"/>
    </source>
</evidence>
<keyword evidence="4 19" id="KW-0812">Transmembrane</keyword>
<evidence type="ECO:0000256" key="17">
    <source>
        <dbReference type="PIRSR" id="PIRSR601508-2"/>
    </source>
</evidence>
<dbReference type="InterPro" id="IPR001828">
    <property type="entry name" value="ANF_lig-bd_rcpt"/>
</dbReference>
<dbReference type="GO" id="GO:0038023">
    <property type="term" value="F:signaling receptor activity"/>
    <property type="evidence" value="ECO:0007669"/>
    <property type="project" value="InterPro"/>
</dbReference>
<feature type="disulfide bond" evidence="18">
    <location>
        <begin position="90"/>
        <end position="329"/>
    </location>
</feature>
<evidence type="ECO:0000256" key="14">
    <source>
        <dbReference type="ARBA" id="ARBA00023303"/>
    </source>
</evidence>
<feature type="domain" description="Ionotropic glutamate receptor C-terminal" evidence="21">
    <location>
        <begin position="407"/>
        <end position="777"/>
    </location>
</feature>
<evidence type="ECO:0000256" key="7">
    <source>
        <dbReference type="ARBA" id="ARBA00023018"/>
    </source>
</evidence>
<reference evidence="24" key="1">
    <citation type="submission" date="2017-01" db="EMBL/GenBank/DDBJ databases">
        <title>Comparative genomics of anhydrobiosis in the tardigrade Hypsibius dujardini.</title>
        <authorList>
            <person name="Yoshida Y."/>
            <person name="Koutsovoulos G."/>
            <person name="Laetsch D."/>
            <person name="Stevens L."/>
            <person name="Kumar S."/>
            <person name="Horikawa D."/>
            <person name="Ishino K."/>
            <person name="Komine S."/>
            <person name="Tomita M."/>
            <person name="Blaxter M."/>
            <person name="Arakawa K."/>
        </authorList>
    </citation>
    <scope>NUCLEOTIDE SEQUENCE [LARGE SCALE GENOMIC DNA]</scope>
    <source>
        <strain evidence="24">Z151</strain>
    </source>
</reference>
<dbReference type="CDD" id="cd06382">
    <property type="entry name" value="PBP1_iGluR_Kainate"/>
    <property type="match status" value="1"/>
</dbReference>
<evidence type="ECO:0000259" key="21">
    <source>
        <dbReference type="SMART" id="SM00079"/>
    </source>
</evidence>
<dbReference type="Pfam" id="PF01094">
    <property type="entry name" value="ANF_receptor"/>
    <property type="match status" value="1"/>
</dbReference>
<dbReference type="InterPro" id="IPR019594">
    <property type="entry name" value="Glu/Gly-bd"/>
</dbReference>
<dbReference type="AlphaFoldDB" id="A0A1W0X6L3"/>
<dbReference type="Gene3D" id="3.40.190.10">
    <property type="entry name" value="Periplasmic binding protein-like II"/>
    <property type="match status" value="2"/>
</dbReference>
<dbReference type="SUPFAM" id="SSF53850">
    <property type="entry name" value="Periplasmic binding protein-like II"/>
    <property type="match status" value="1"/>
</dbReference>
<evidence type="ECO:0000256" key="11">
    <source>
        <dbReference type="ARBA" id="ARBA00023180"/>
    </source>
</evidence>
<dbReference type="OrthoDB" id="5984008at2759"/>
<dbReference type="PRINTS" id="PR00177">
    <property type="entry name" value="NMDARECEPTOR"/>
</dbReference>
<evidence type="ECO:0000259" key="22">
    <source>
        <dbReference type="SMART" id="SM00918"/>
    </source>
</evidence>
<keyword evidence="8" id="KW-0406">Ion transport</keyword>
<dbReference type="Gene3D" id="1.10.287.70">
    <property type="match status" value="1"/>
</dbReference>
<dbReference type="FunFam" id="1.10.287.70:FF:000010">
    <property type="entry name" value="Putative glutamate receptor ionotropic kainate 1"/>
    <property type="match status" value="1"/>
</dbReference>
<feature type="site" description="Interaction with the cone snail toxin Con-ikot-ikot" evidence="17">
    <location>
        <position position="670"/>
    </location>
</feature>
<feature type="chain" id="PRO_5012596636" evidence="20">
    <location>
        <begin position="36"/>
        <end position="955"/>
    </location>
</feature>
<evidence type="ECO:0000256" key="18">
    <source>
        <dbReference type="PIRSR" id="PIRSR601508-3"/>
    </source>
</evidence>
<feature type="binding site" evidence="16">
    <location>
        <position position="493"/>
    </location>
    <ligand>
        <name>L-glutamate</name>
        <dbReference type="ChEBI" id="CHEBI:29985"/>
    </ligand>
</feature>
<accession>A0A1W0X6L3</accession>
<evidence type="ECO:0000256" key="2">
    <source>
        <dbReference type="ARBA" id="ARBA00022448"/>
    </source>
</evidence>
<keyword evidence="14" id="KW-0407">Ion channel</keyword>
<evidence type="ECO:0000256" key="8">
    <source>
        <dbReference type="ARBA" id="ARBA00023065"/>
    </source>
</evidence>
<dbReference type="FunFam" id="3.40.190.10:FF:000060">
    <property type="entry name" value="Glutamate receptor ionotropic, kainate 1"/>
    <property type="match status" value="1"/>
</dbReference>
<dbReference type="InterPro" id="IPR001508">
    <property type="entry name" value="Iono_Glu_rcpt_met"/>
</dbReference>
<dbReference type="PANTHER" id="PTHR18966">
    <property type="entry name" value="IONOTROPIC GLUTAMATE RECEPTOR"/>
    <property type="match status" value="1"/>
</dbReference>
<comment type="similarity">
    <text evidence="1">Belongs to the glutamate-gated ion channel (TC 1.A.10.1) family.</text>
</comment>
<dbReference type="FunFam" id="3.40.190.10:FF:000178">
    <property type="entry name" value="Glutamate receptor subunit"/>
    <property type="match status" value="1"/>
</dbReference>
<name>A0A1W0X6L3_HYPEX</name>
<dbReference type="GO" id="GO:0045211">
    <property type="term" value="C:postsynaptic membrane"/>
    <property type="evidence" value="ECO:0007669"/>
    <property type="project" value="UniProtKB-SubCell"/>
</dbReference>
<dbReference type="InterPro" id="IPR001320">
    <property type="entry name" value="Iontro_rcpt_C"/>
</dbReference>
<dbReference type="Pfam" id="PF10613">
    <property type="entry name" value="Lig_chan-Glu_bd"/>
    <property type="match status" value="1"/>
</dbReference>
<keyword evidence="18" id="KW-1015">Disulfide bond</keyword>
<dbReference type="SMART" id="SM00079">
    <property type="entry name" value="PBPe"/>
    <property type="match status" value="1"/>
</dbReference>
<protein>
    <submittedName>
        <fullName evidence="23">Glutamate receptor ionotropic, kainate 2</fullName>
    </submittedName>
</protein>
<keyword evidence="11" id="KW-0325">Glycoprotein</keyword>
<dbReference type="Pfam" id="PF00060">
    <property type="entry name" value="Lig_chan"/>
    <property type="match status" value="1"/>
</dbReference>
<dbReference type="InterPro" id="IPR028082">
    <property type="entry name" value="Peripla_BP_I"/>
</dbReference>
<keyword evidence="13" id="KW-1071">Ligand-gated ion channel</keyword>
<comment type="subcellular location">
    <subcellularLocation>
        <location evidence="15">Postsynaptic cell membrane</location>
        <topology evidence="15">Multi-pass membrane protein</topology>
    </subcellularLocation>
</comment>
<evidence type="ECO:0000256" key="5">
    <source>
        <dbReference type="ARBA" id="ARBA00022729"/>
    </source>
</evidence>
<dbReference type="SMART" id="SM00918">
    <property type="entry name" value="Lig_chan-Glu_bd"/>
    <property type="match status" value="1"/>
</dbReference>
<feature type="signal peptide" evidence="20">
    <location>
        <begin position="1"/>
        <end position="35"/>
    </location>
</feature>
<keyword evidence="6 19" id="KW-1133">Transmembrane helix</keyword>
<evidence type="ECO:0000313" key="23">
    <source>
        <dbReference type="EMBL" id="OQV22952.1"/>
    </source>
</evidence>
<evidence type="ECO:0000256" key="13">
    <source>
        <dbReference type="ARBA" id="ARBA00023286"/>
    </source>
</evidence>
<keyword evidence="2" id="KW-0813">Transport</keyword>
<keyword evidence="9 19" id="KW-0472">Membrane</keyword>
<dbReference type="EMBL" id="MTYJ01000014">
    <property type="protein sequence ID" value="OQV22952.1"/>
    <property type="molecule type" value="Genomic_DNA"/>
</dbReference>
<proteinExistence type="inferred from homology"/>
<evidence type="ECO:0000313" key="24">
    <source>
        <dbReference type="Proteomes" id="UP000192578"/>
    </source>
</evidence>
<evidence type="ECO:0000256" key="3">
    <source>
        <dbReference type="ARBA" id="ARBA00022475"/>
    </source>
</evidence>
<comment type="caution">
    <text evidence="23">The sequence shown here is derived from an EMBL/GenBank/DDBJ whole genome shotgun (WGS) entry which is preliminary data.</text>
</comment>
<evidence type="ECO:0000256" key="20">
    <source>
        <dbReference type="SAM" id="SignalP"/>
    </source>
</evidence>
<keyword evidence="5 20" id="KW-0732">Signal</keyword>
<evidence type="ECO:0000256" key="19">
    <source>
        <dbReference type="SAM" id="Phobius"/>
    </source>
</evidence>
<feature type="domain" description="Ionotropic glutamate receptor L-glutamate and glycine-binding" evidence="22">
    <location>
        <begin position="417"/>
        <end position="482"/>
    </location>
</feature>
<gene>
    <name evidence="23" type="ORF">BV898_03004</name>
</gene>
<keyword evidence="10 23" id="KW-0675">Receptor</keyword>
<dbReference type="SUPFAM" id="SSF53822">
    <property type="entry name" value="Periplasmic binding protein-like I"/>
    <property type="match status" value="1"/>
</dbReference>
<evidence type="ECO:0000256" key="15">
    <source>
        <dbReference type="ARBA" id="ARBA00034104"/>
    </source>
</evidence>
<feature type="binding site" evidence="16">
    <location>
        <position position="665"/>
    </location>
    <ligand>
        <name>L-glutamate</name>
        <dbReference type="ChEBI" id="CHEBI:29985"/>
    </ligand>
</feature>